<evidence type="ECO:0000256" key="3">
    <source>
        <dbReference type="ARBA" id="ARBA00022722"/>
    </source>
</evidence>
<dbReference type="VEuPathDB" id="VectorBase:BGLB024058"/>
<keyword evidence="6" id="KW-0695">RNA-directed DNA polymerase</keyword>
<proteinExistence type="predicted"/>
<protein>
    <recommendedName>
        <fullName evidence="7">Reverse transcriptase RNase H-like domain-containing protein</fullName>
    </recommendedName>
</protein>
<evidence type="ECO:0000259" key="7">
    <source>
        <dbReference type="Pfam" id="PF17917"/>
    </source>
</evidence>
<evidence type="ECO:0000256" key="4">
    <source>
        <dbReference type="ARBA" id="ARBA00022759"/>
    </source>
</evidence>
<evidence type="ECO:0000256" key="2">
    <source>
        <dbReference type="ARBA" id="ARBA00022695"/>
    </source>
</evidence>
<evidence type="ECO:0000313" key="9">
    <source>
        <dbReference type="Proteomes" id="UP000076420"/>
    </source>
</evidence>
<keyword evidence="1" id="KW-0808">Transferase</keyword>
<dbReference type="KEGG" id="bgt:106070393"/>
<dbReference type="AlphaFoldDB" id="A0A2C9KVJ9"/>
<keyword evidence="2" id="KW-0548">Nucleotidyltransferase</keyword>
<keyword evidence="4" id="KW-0255">Endonuclease</keyword>
<name>A0A2C9KVJ9_BIOGL</name>
<sequence>MKEDDDLLAYLTHFEAVAARCKIESKEWALLLSYKLTTSLKNFMLRDSLFLSDKYEDVKTALLRHADINAETCHKRFHRVKPRQNDFRGYVTERRTALDNWCKMAETDASDKGISGILSQCVNGVLHPVKYVSRKLLPREQRYSIERRFGYRICH</sequence>
<accession>A0A2C9KVJ9</accession>
<dbReference type="VEuPathDB" id="VectorBase:BGLAX_044233"/>
<dbReference type="Pfam" id="PF17917">
    <property type="entry name" value="RT_RNaseH"/>
    <property type="match status" value="1"/>
</dbReference>
<evidence type="ECO:0000256" key="6">
    <source>
        <dbReference type="ARBA" id="ARBA00022918"/>
    </source>
</evidence>
<evidence type="ECO:0000256" key="5">
    <source>
        <dbReference type="ARBA" id="ARBA00022801"/>
    </source>
</evidence>
<dbReference type="PANTHER" id="PTHR46888:SF1">
    <property type="entry name" value="RIBONUCLEASE H"/>
    <property type="match status" value="1"/>
</dbReference>
<dbReference type="InterPro" id="IPR043502">
    <property type="entry name" value="DNA/RNA_pol_sf"/>
</dbReference>
<reference evidence="8" key="1">
    <citation type="submission" date="2020-05" db="UniProtKB">
        <authorList>
            <consortium name="EnsemblMetazoa"/>
        </authorList>
    </citation>
    <scope>IDENTIFICATION</scope>
    <source>
        <strain evidence="8">BB02</strain>
    </source>
</reference>
<keyword evidence="3" id="KW-0540">Nuclease</keyword>
<keyword evidence="5" id="KW-0378">Hydrolase</keyword>
<dbReference type="InterPro" id="IPR041373">
    <property type="entry name" value="RT_RNaseH"/>
</dbReference>
<feature type="domain" description="Reverse transcriptase RNase H-like" evidence="7">
    <location>
        <begin position="106"/>
        <end position="146"/>
    </location>
</feature>
<organism evidence="8 9">
    <name type="scientific">Biomphalaria glabrata</name>
    <name type="common">Bloodfluke planorb</name>
    <name type="synonym">Freshwater snail</name>
    <dbReference type="NCBI Taxonomy" id="6526"/>
    <lineage>
        <taxon>Eukaryota</taxon>
        <taxon>Metazoa</taxon>
        <taxon>Spiralia</taxon>
        <taxon>Lophotrochozoa</taxon>
        <taxon>Mollusca</taxon>
        <taxon>Gastropoda</taxon>
        <taxon>Heterobranchia</taxon>
        <taxon>Euthyneura</taxon>
        <taxon>Panpulmonata</taxon>
        <taxon>Hygrophila</taxon>
        <taxon>Lymnaeoidea</taxon>
        <taxon>Planorbidae</taxon>
        <taxon>Biomphalaria</taxon>
    </lineage>
</organism>
<evidence type="ECO:0000313" key="8">
    <source>
        <dbReference type="EnsemblMetazoa" id="BGLB024058-PA"/>
    </source>
</evidence>
<dbReference type="EnsemblMetazoa" id="BGLB024058-RA">
    <property type="protein sequence ID" value="BGLB024058-PA"/>
    <property type="gene ID" value="BGLB024058"/>
</dbReference>
<gene>
    <name evidence="8" type="primary">106070393</name>
</gene>
<dbReference type="SUPFAM" id="SSF56672">
    <property type="entry name" value="DNA/RNA polymerases"/>
    <property type="match status" value="1"/>
</dbReference>
<dbReference type="Proteomes" id="UP000076420">
    <property type="component" value="Unassembled WGS sequence"/>
</dbReference>
<evidence type="ECO:0000256" key="1">
    <source>
        <dbReference type="ARBA" id="ARBA00022679"/>
    </source>
</evidence>
<dbReference type="PANTHER" id="PTHR46888">
    <property type="entry name" value="ZINC KNUCKLE DOMAINCONTAINING PROTEIN-RELATED"/>
    <property type="match status" value="1"/>
</dbReference>